<dbReference type="InterPro" id="IPR002178">
    <property type="entry name" value="PTS_EIIA_type-2_dom"/>
</dbReference>
<dbReference type="Proteomes" id="UP000183090">
    <property type="component" value="Unassembled WGS sequence"/>
</dbReference>
<dbReference type="CDD" id="cd00211">
    <property type="entry name" value="PTS_IIA_fru"/>
    <property type="match status" value="1"/>
</dbReference>
<dbReference type="GO" id="GO:0009401">
    <property type="term" value="P:phosphoenolpyruvate-dependent sugar phosphotransferase system"/>
    <property type="evidence" value="ECO:0007669"/>
    <property type="project" value="UniProtKB-KW"/>
</dbReference>
<evidence type="ECO:0000256" key="10">
    <source>
        <dbReference type="ARBA" id="ARBA00037387"/>
    </source>
</evidence>
<dbReference type="InterPro" id="IPR036634">
    <property type="entry name" value="PRD_sf"/>
</dbReference>
<dbReference type="SUPFAM" id="SSF55804">
    <property type="entry name" value="Phoshotransferase/anion transport protein"/>
    <property type="match status" value="1"/>
</dbReference>
<dbReference type="CDD" id="cd05568">
    <property type="entry name" value="PTS_IIB_bgl_like"/>
    <property type="match status" value="1"/>
</dbReference>
<gene>
    <name evidence="16" type="ORF">AAT16_12540</name>
    <name evidence="17" type="ORF">SAMN05216235_1123</name>
</gene>
<reference evidence="17 19" key="3">
    <citation type="submission" date="2016-10" db="EMBL/GenBank/DDBJ databases">
        <authorList>
            <person name="Varghese N."/>
            <person name="Submissions S."/>
        </authorList>
    </citation>
    <scope>NUCLEOTIDE SEQUENCE [LARGE SCALE GENOMIC DNA]</scope>
    <source>
        <strain evidence="17 19">CGMCC 1.6501</strain>
    </source>
</reference>
<keyword evidence="6" id="KW-0808">Transferase</keyword>
<keyword evidence="4" id="KW-0963">Cytoplasm</keyword>
<dbReference type="Pfam" id="PF05043">
    <property type="entry name" value="Mga"/>
    <property type="match status" value="1"/>
</dbReference>
<dbReference type="InterPro" id="IPR016152">
    <property type="entry name" value="PTrfase/Anion_transptr"/>
</dbReference>
<evidence type="ECO:0000256" key="9">
    <source>
        <dbReference type="ARBA" id="ARBA00023159"/>
    </source>
</evidence>
<dbReference type="Gene3D" id="1.10.10.10">
    <property type="entry name" value="Winged helix-like DNA-binding domain superfamily/Winged helix DNA-binding domain"/>
    <property type="match status" value="1"/>
</dbReference>
<evidence type="ECO:0000256" key="5">
    <source>
        <dbReference type="ARBA" id="ARBA00022553"/>
    </source>
</evidence>
<evidence type="ECO:0000256" key="11">
    <source>
        <dbReference type="ARBA" id="ARBA00041175"/>
    </source>
</evidence>
<dbReference type="Pfam" id="PF00359">
    <property type="entry name" value="PTS_EIIA_2"/>
    <property type="match status" value="1"/>
</dbReference>
<dbReference type="Pfam" id="PF00874">
    <property type="entry name" value="PRD"/>
    <property type="match status" value="2"/>
</dbReference>
<dbReference type="AlphaFoldDB" id="A0A0F7HP58"/>
<dbReference type="InterPro" id="IPR051351">
    <property type="entry name" value="Ascorbate-PTS_EIIA_comp"/>
</dbReference>
<feature type="domain" description="PRD" evidence="15">
    <location>
        <begin position="184"/>
        <end position="283"/>
    </location>
</feature>
<dbReference type="PANTHER" id="PTHR36203">
    <property type="entry name" value="ASCORBATE-SPECIFIC PTS SYSTEM EIIA COMPONENT"/>
    <property type="match status" value="1"/>
</dbReference>
<reference evidence="16 18" key="1">
    <citation type="journal article" date="2015" name="Int. J. Syst. Evol. Microbiol.">
        <title>Complete genome sequence of Salinicoccus halodurans H3B36, isolated from the Qaidam Basin in China.</title>
        <authorList>
            <person name="Jiang K."/>
            <person name="Xue Y."/>
            <person name="Ma Y."/>
        </authorList>
    </citation>
    <scope>NUCLEOTIDE SEQUENCE [LARGE SCALE GENOMIC DNA]</scope>
    <source>
        <strain evidence="16 18">H3B36</strain>
    </source>
</reference>
<accession>A0A0F7HP58</accession>
<feature type="domain" description="PTS EIIB type-2" evidence="14">
    <location>
        <begin position="399"/>
        <end position="486"/>
    </location>
</feature>
<dbReference type="EMBL" id="FOTB01000002">
    <property type="protein sequence ID" value="SFK68037.1"/>
    <property type="molecule type" value="Genomic_DNA"/>
</dbReference>
<dbReference type="GO" id="GO:0005737">
    <property type="term" value="C:cytoplasm"/>
    <property type="evidence" value="ECO:0007669"/>
    <property type="project" value="UniProtKB-SubCell"/>
</dbReference>
<evidence type="ECO:0000256" key="2">
    <source>
        <dbReference type="ARBA" id="ARBA00011798"/>
    </source>
</evidence>
<evidence type="ECO:0000313" key="16">
    <source>
        <dbReference type="EMBL" id="AKG74944.1"/>
    </source>
</evidence>
<keyword evidence="3" id="KW-0813">Transport</keyword>
<dbReference type="PROSITE" id="PS51094">
    <property type="entry name" value="PTS_EIIA_TYPE_2"/>
    <property type="match status" value="1"/>
</dbReference>
<proteinExistence type="predicted"/>
<keyword evidence="9" id="KW-0010">Activator</keyword>
<feature type="domain" description="PRD" evidence="15">
    <location>
        <begin position="287"/>
        <end position="394"/>
    </location>
</feature>
<name>A0A0F7HP58_9STAP</name>
<evidence type="ECO:0000256" key="7">
    <source>
        <dbReference type="ARBA" id="ARBA00022683"/>
    </source>
</evidence>
<evidence type="ECO:0000256" key="4">
    <source>
        <dbReference type="ARBA" id="ARBA00022490"/>
    </source>
</evidence>
<dbReference type="PANTHER" id="PTHR36203:SF1">
    <property type="entry name" value="ASCORBATE-SPECIFIC PTS SYSTEM EIIA COMPONENT"/>
    <property type="match status" value="1"/>
</dbReference>
<comment type="subcellular location">
    <subcellularLocation>
        <location evidence="1">Cytoplasm</location>
    </subcellularLocation>
</comment>
<dbReference type="Gene3D" id="3.40.930.10">
    <property type="entry name" value="Mannitol-specific EII, Chain A"/>
    <property type="match status" value="1"/>
</dbReference>
<evidence type="ECO:0000256" key="12">
    <source>
        <dbReference type="ARBA" id="ARBA00042072"/>
    </source>
</evidence>
<keyword evidence="7" id="KW-0598">Phosphotransferase system</keyword>
<dbReference type="EMBL" id="CP011366">
    <property type="protein sequence ID" value="AKG74944.1"/>
    <property type="molecule type" value="Genomic_DNA"/>
</dbReference>
<evidence type="ECO:0000313" key="18">
    <source>
        <dbReference type="Proteomes" id="UP000034029"/>
    </source>
</evidence>
<comment type="subunit">
    <text evidence="2">Homodimer or homotrimer. Seems to be a monomer when not phosphorylated.</text>
</comment>
<dbReference type="GO" id="GO:0016301">
    <property type="term" value="F:kinase activity"/>
    <property type="evidence" value="ECO:0007669"/>
    <property type="project" value="UniProtKB-KW"/>
</dbReference>
<organism evidence="17 19">
    <name type="scientific">Salinicoccus halodurans</name>
    <dbReference type="NCBI Taxonomy" id="407035"/>
    <lineage>
        <taxon>Bacteria</taxon>
        <taxon>Bacillati</taxon>
        <taxon>Bacillota</taxon>
        <taxon>Bacilli</taxon>
        <taxon>Bacillales</taxon>
        <taxon>Staphylococcaceae</taxon>
        <taxon>Salinicoccus</taxon>
    </lineage>
</organism>
<dbReference type="InterPro" id="IPR007737">
    <property type="entry name" value="Mga_HTH"/>
</dbReference>
<evidence type="ECO:0000256" key="6">
    <source>
        <dbReference type="ARBA" id="ARBA00022679"/>
    </source>
</evidence>
<reference evidence="18" key="2">
    <citation type="submission" date="2015-04" db="EMBL/GenBank/DDBJ databases">
        <title>Complete genome sequence of Salinicoccus halodurans strain H3B36, isolated from the Qaidam basin of China.</title>
        <authorList>
            <person name="Ma Y."/>
            <person name="Jiang K."/>
            <person name="Xue Y."/>
        </authorList>
    </citation>
    <scope>NUCLEOTIDE SEQUENCE [LARGE SCALE GENOMIC DNA]</scope>
    <source>
        <strain evidence="18">H3B36</strain>
    </source>
</reference>
<dbReference type="OrthoDB" id="369398at2"/>
<comment type="function">
    <text evidence="10">The phosphoenolpyruvate-dependent sugar phosphotransferase system (sugar PTS), a major carbohydrate active transport system, catalyzes the phosphorylation of incoming sugar substrates concomitantly with their translocation across the cell membrane. The enzyme II UlaABC PTS system is involved in ascorbate transport.</text>
</comment>
<dbReference type="SUPFAM" id="SSF63520">
    <property type="entry name" value="PTS-regulatory domain, PRD"/>
    <property type="match status" value="2"/>
</dbReference>
<evidence type="ECO:0000313" key="17">
    <source>
        <dbReference type="EMBL" id="SFK68037.1"/>
    </source>
</evidence>
<protein>
    <recommendedName>
        <fullName evidence="11">Ascorbate-specific PTS system EIIA component</fullName>
    </recommendedName>
    <alternativeName>
        <fullName evidence="12">Ascorbate-specific phosphotransferase enzyme IIA component</fullName>
    </alternativeName>
</protein>
<dbReference type="PROSITE" id="PS51372">
    <property type="entry name" value="PRD_2"/>
    <property type="match status" value="2"/>
</dbReference>
<dbReference type="Proteomes" id="UP000034029">
    <property type="component" value="Chromosome"/>
</dbReference>
<feature type="domain" description="PTS EIIA type-2" evidence="13">
    <location>
        <begin position="540"/>
        <end position="680"/>
    </location>
</feature>
<evidence type="ECO:0000256" key="1">
    <source>
        <dbReference type="ARBA" id="ARBA00004496"/>
    </source>
</evidence>
<evidence type="ECO:0000256" key="8">
    <source>
        <dbReference type="ARBA" id="ARBA00022777"/>
    </source>
</evidence>
<dbReference type="InterPro" id="IPR011608">
    <property type="entry name" value="PRD"/>
</dbReference>
<dbReference type="KEGG" id="shv:AAT16_12540"/>
<dbReference type="RefSeq" id="WP_046791123.1">
    <property type="nucleotide sequence ID" value="NZ_CP011366.1"/>
</dbReference>
<evidence type="ECO:0000259" key="15">
    <source>
        <dbReference type="PROSITE" id="PS51372"/>
    </source>
</evidence>
<dbReference type="Gene3D" id="1.10.1790.10">
    <property type="entry name" value="PRD domain"/>
    <property type="match status" value="2"/>
</dbReference>
<dbReference type="PROSITE" id="PS51099">
    <property type="entry name" value="PTS_EIIB_TYPE_2"/>
    <property type="match status" value="1"/>
</dbReference>
<dbReference type="InterPro" id="IPR013011">
    <property type="entry name" value="PTS_EIIB_2"/>
</dbReference>
<keyword evidence="18" id="KW-1185">Reference proteome</keyword>
<evidence type="ECO:0000259" key="13">
    <source>
        <dbReference type="PROSITE" id="PS51094"/>
    </source>
</evidence>
<evidence type="ECO:0000256" key="3">
    <source>
        <dbReference type="ARBA" id="ARBA00022448"/>
    </source>
</evidence>
<dbReference type="InterPro" id="IPR036388">
    <property type="entry name" value="WH-like_DNA-bd_sf"/>
</dbReference>
<sequence length="683" mass="79456">MQLDERSGNLFDELLKNPSVTSKELEEKYKLTRRQFGYSFNKINDFLVSKNLPKIERGRQGNFIIEQTVISNLSDEDEFQIKESNVYSEKQRFFMILLMLIGSKEELSLNHFAIELDVSRNTILNDLKHVRKIASEFYLSIKYSRIKGYVIEGEEFYIRKLLFNVIDNMLQITGGDDRIKYLVNIEEAEFEEVKSRIEKVEKQLNLKFTDEKVAMMPYDLLMVLRRIDSGNTINSFHIEYKEISHTKEYQAAEELLYDSDIPENERLFITLHLLSTNVYWAEILTEDSIPNLDEVLDEMLHLFEMTACISLHERDELLHKLILHVTPAYYRIKYHLTEAADVEYLIMEDYKELYHLVKQSTKPLERLVGTNIPENEVAYLTMLIGGWMRKQGESLEEKVKAIVVCPKGVSVSRLMFSELKELFPEFVFLDSLSVREFYEYTLDFDIIFSPVFLKTEKQLFLASSYLKKEEKTRLRRQVMMEVHGYVPHEISIEDMLEIIKKHAVVDNESQLSKELYHYINPDYSSSNIQHQERPSMNLSELITIDNITIMKSVDSFEEAIRQSAVPIVESAHIEPRYVEAMVAENTKDESYIVMGEGVVIPHAAPEDGVNDVTMSLLKIDEGIHFAGEIIRLVVVIAAVDKQQHLKALLQLKDLAQSKSARDSVFNAESKEKIHALLQKYSID</sequence>
<keyword evidence="5" id="KW-0597">Phosphoprotein</keyword>
<evidence type="ECO:0000313" key="19">
    <source>
        <dbReference type="Proteomes" id="UP000183090"/>
    </source>
</evidence>
<keyword evidence="8" id="KW-0418">Kinase</keyword>
<dbReference type="GO" id="GO:0008982">
    <property type="term" value="F:protein-N(PI)-phosphohistidine-sugar phosphotransferase activity"/>
    <property type="evidence" value="ECO:0007669"/>
    <property type="project" value="InterPro"/>
</dbReference>
<dbReference type="GO" id="GO:0006355">
    <property type="term" value="P:regulation of DNA-templated transcription"/>
    <property type="evidence" value="ECO:0007669"/>
    <property type="project" value="InterPro"/>
</dbReference>
<evidence type="ECO:0000259" key="14">
    <source>
        <dbReference type="PROSITE" id="PS51099"/>
    </source>
</evidence>